<dbReference type="STRING" id="225164.V4ALU8"/>
<dbReference type="GO" id="GO:0005788">
    <property type="term" value="C:endoplasmic reticulum lumen"/>
    <property type="evidence" value="ECO:0007669"/>
    <property type="project" value="TreeGrafter"/>
</dbReference>
<evidence type="ECO:0000256" key="6">
    <source>
        <dbReference type="ARBA" id="ARBA00023180"/>
    </source>
</evidence>
<evidence type="ECO:0000256" key="2">
    <source>
        <dbReference type="ARBA" id="ARBA00022676"/>
    </source>
</evidence>
<evidence type="ECO:0000313" key="14">
    <source>
        <dbReference type="Proteomes" id="UP000030746"/>
    </source>
</evidence>
<comment type="catalytic activity">
    <reaction evidence="10">
        <text>L-threonyl-[protein] + UDP-N-acetyl-alpha-D-glucosamine = 3-O-(N-acetyl-beta-D-glucosaminyl)-L-threonyl-[protein] + UDP + H(+)</text>
        <dbReference type="Rhea" id="RHEA:48908"/>
        <dbReference type="Rhea" id="RHEA-COMP:11060"/>
        <dbReference type="Rhea" id="RHEA-COMP:12252"/>
        <dbReference type="ChEBI" id="CHEBI:15378"/>
        <dbReference type="ChEBI" id="CHEBI:30013"/>
        <dbReference type="ChEBI" id="CHEBI:57705"/>
        <dbReference type="ChEBI" id="CHEBI:58223"/>
        <dbReference type="ChEBI" id="CHEBI:90840"/>
        <dbReference type="EC" id="2.4.1.255"/>
    </reaction>
</comment>
<evidence type="ECO:0000256" key="3">
    <source>
        <dbReference type="ARBA" id="ARBA00022679"/>
    </source>
</evidence>
<evidence type="ECO:0000256" key="8">
    <source>
        <dbReference type="ARBA" id="ARBA00042574"/>
    </source>
</evidence>
<dbReference type="EC" id="2.4.1.255" evidence="1"/>
<dbReference type="InterPro" id="IPR007657">
    <property type="entry name" value="Glycosyltransferase_61"/>
</dbReference>
<comment type="catalytic activity">
    <reaction evidence="9">
        <text>L-seryl-[protein] + UDP-N-acetyl-alpha-D-glucosamine = 3-O-(N-acetyl-beta-D-glucosaminyl)-L-seryl-[protein] + UDP + H(+)</text>
        <dbReference type="Rhea" id="RHEA:48904"/>
        <dbReference type="Rhea" id="RHEA-COMP:9863"/>
        <dbReference type="Rhea" id="RHEA-COMP:12251"/>
        <dbReference type="ChEBI" id="CHEBI:15378"/>
        <dbReference type="ChEBI" id="CHEBI:29999"/>
        <dbReference type="ChEBI" id="CHEBI:57705"/>
        <dbReference type="ChEBI" id="CHEBI:58223"/>
        <dbReference type="ChEBI" id="CHEBI:90838"/>
        <dbReference type="EC" id="2.4.1.255"/>
    </reaction>
</comment>
<dbReference type="CTD" id="20231383"/>
<accession>V4ALU8</accession>
<organism evidence="13 14">
    <name type="scientific">Lottia gigantea</name>
    <name type="common">Giant owl limpet</name>
    <dbReference type="NCBI Taxonomy" id="225164"/>
    <lineage>
        <taxon>Eukaryota</taxon>
        <taxon>Metazoa</taxon>
        <taxon>Spiralia</taxon>
        <taxon>Lophotrochozoa</taxon>
        <taxon>Mollusca</taxon>
        <taxon>Gastropoda</taxon>
        <taxon>Patellogastropoda</taxon>
        <taxon>Lottioidea</taxon>
        <taxon>Lottiidae</taxon>
        <taxon>Lottia</taxon>
    </lineage>
</organism>
<reference evidence="13 14" key="1">
    <citation type="journal article" date="2013" name="Nature">
        <title>Insights into bilaterian evolution from three spiralian genomes.</title>
        <authorList>
            <person name="Simakov O."/>
            <person name="Marletaz F."/>
            <person name="Cho S.J."/>
            <person name="Edsinger-Gonzales E."/>
            <person name="Havlak P."/>
            <person name="Hellsten U."/>
            <person name="Kuo D.H."/>
            <person name="Larsson T."/>
            <person name="Lv J."/>
            <person name="Arendt D."/>
            <person name="Savage R."/>
            <person name="Osoegawa K."/>
            <person name="de Jong P."/>
            <person name="Grimwood J."/>
            <person name="Chapman J.A."/>
            <person name="Shapiro H."/>
            <person name="Aerts A."/>
            <person name="Otillar R.P."/>
            <person name="Terry A.Y."/>
            <person name="Boore J.L."/>
            <person name="Grigoriev I.V."/>
            <person name="Lindberg D.R."/>
            <person name="Seaver E.C."/>
            <person name="Weisblat D.A."/>
            <person name="Putnam N.H."/>
            <person name="Rokhsar D.S."/>
        </authorList>
    </citation>
    <scope>NUCLEOTIDE SEQUENCE [LARGE SCALE GENOMIC DNA]</scope>
</reference>
<evidence type="ECO:0000256" key="4">
    <source>
        <dbReference type="ARBA" id="ARBA00022729"/>
    </source>
</evidence>
<feature type="domain" description="Glycosyltransferase 61 catalytic" evidence="12">
    <location>
        <begin position="331"/>
        <end position="431"/>
    </location>
</feature>
<dbReference type="Pfam" id="PF04577">
    <property type="entry name" value="Glyco_transf_61"/>
    <property type="match status" value="1"/>
</dbReference>
<feature type="signal peptide" evidence="11">
    <location>
        <begin position="1"/>
        <end position="24"/>
    </location>
</feature>
<protein>
    <recommendedName>
        <fullName evidence="7">EGF domain-specific O-linked N-acetylglucosamine transferase</fullName>
        <ecNumber evidence="1">2.4.1.255</ecNumber>
    </recommendedName>
    <alternativeName>
        <fullName evidence="8">Extracellular O-linked N-acetylglucosamine transferase</fullName>
    </alternativeName>
</protein>
<dbReference type="InterPro" id="IPR049625">
    <property type="entry name" value="Glyco_transf_61_cat"/>
</dbReference>
<dbReference type="OMA" id="GHCELNR"/>
<keyword evidence="3" id="KW-0808">Transferase</keyword>
<keyword evidence="6" id="KW-0325">Glycoprotein</keyword>
<dbReference type="OrthoDB" id="529273at2759"/>
<evidence type="ECO:0000256" key="7">
    <source>
        <dbReference type="ARBA" id="ARBA00040944"/>
    </source>
</evidence>
<dbReference type="AlphaFoldDB" id="V4ALU8"/>
<gene>
    <name evidence="13" type="ORF">LOTGIDRAFT_116699</name>
</gene>
<evidence type="ECO:0000256" key="1">
    <source>
        <dbReference type="ARBA" id="ARBA00011970"/>
    </source>
</evidence>
<name>V4ALU8_LOTGI</name>
<dbReference type="KEGG" id="lgi:LOTGIDRAFT_116699"/>
<dbReference type="GO" id="GO:0097363">
    <property type="term" value="F:protein O-acetylglucosaminyltransferase activity"/>
    <property type="evidence" value="ECO:0007669"/>
    <property type="project" value="UniProtKB-EC"/>
</dbReference>
<dbReference type="PANTHER" id="PTHR20961">
    <property type="entry name" value="GLYCOSYLTRANSFERASE"/>
    <property type="match status" value="1"/>
</dbReference>
<dbReference type="PANTHER" id="PTHR20961:SF148">
    <property type="entry name" value="EGF DOMAIN-SPECIFIC O-LINKED N-ACETYLGLUCOSAMINE TRANSFERASE"/>
    <property type="match status" value="1"/>
</dbReference>
<evidence type="ECO:0000256" key="10">
    <source>
        <dbReference type="ARBA" id="ARBA00049432"/>
    </source>
</evidence>
<keyword evidence="14" id="KW-1185">Reference proteome</keyword>
<dbReference type="Proteomes" id="UP000030746">
    <property type="component" value="Unassembled WGS sequence"/>
</dbReference>
<dbReference type="EMBL" id="KB201611">
    <property type="protein sequence ID" value="ESO95735.1"/>
    <property type="molecule type" value="Genomic_DNA"/>
</dbReference>
<dbReference type="RefSeq" id="XP_009053584.1">
    <property type="nucleotide sequence ID" value="XM_009055336.1"/>
</dbReference>
<evidence type="ECO:0000256" key="5">
    <source>
        <dbReference type="ARBA" id="ARBA00022824"/>
    </source>
</evidence>
<evidence type="ECO:0000259" key="12">
    <source>
        <dbReference type="Pfam" id="PF04577"/>
    </source>
</evidence>
<proteinExistence type="predicted"/>
<keyword evidence="5" id="KW-0256">Endoplasmic reticulum</keyword>
<evidence type="ECO:0000256" key="9">
    <source>
        <dbReference type="ARBA" id="ARBA00048317"/>
    </source>
</evidence>
<keyword evidence="2" id="KW-0328">Glycosyltransferase</keyword>
<dbReference type="HOGENOM" id="CLU_039300_0_0_1"/>
<dbReference type="GeneID" id="20231383"/>
<feature type="chain" id="PRO_5004716769" description="EGF domain-specific O-linked N-acetylglucosamine transferase" evidence="11">
    <location>
        <begin position="25"/>
        <end position="527"/>
    </location>
</feature>
<evidence type="ECO:0000256" key="11">
    <source>
        <dbReference type="SAM" id="SignalP"/>
    </source>
</evidence>
<sequence length="527" mass="61392">MLGLSGVTGLWLVLLVTDILVSSASFWKELKLPKEHIPYYLYNNPHLQTNCSDDKSCPYKKLLKEKKCWGYEKDCPVENRMNFAVCDGVKNAWASTEKEQFDTFWKTADFGYVDKFKNEEKVYCRSKHKNGAYLKCSDFLRHCRAKNIFVHLKDVDFSNSRNRYQEDVGDVGGYCDVDKTAISKQSEHKSALQSWFAELGGYTSLKSDPFRNNNCDIIIDKPTYLIKLDAGINMFHHFCDFVNLYATMHINISFSLDVNIVMWDTSRMPYGDYFSETWKAFSKHPIINLSEYDGKKICFKDAVFSLLPRMRFGLYYNMPLIPGCAGSSLLKAFSQQVIHRLNIKQDGPLKDKIRITLLDRKSRYRNILNQQELVDAMSVLDGVEVDVVKYQHFFLYFREYPFPKQLKKSHNSDIFIGMHGAGLTHMLFQPDWGVGFELHNCDDLHCYNDLARLRGVKYMTWQKADKVFPEDEGHHPTLGAHPKFTNYEFDVEEFIRLVKIAIQHVKNHPEFRAARKLRHTSQPKIEL</sequence>
<evidence type="ECO:0000313" key="13">
    <source>
        <dbReference type="EMBL" id="ESO95735.1"/>
    </source>
</evidence>
<keyword evidence="4 11" id="KW-0732">Signal</keyword>